<dbReference type="FunFam" id="3.30.300.30:FF:000010">
    <property type="entry name" value="Enterobactin synthetase component F"/>
    <property type="match status" value="1"/>
</dbReference>
<dbReference type="GO" id="GO:0043041">
    <property type="term" value="P:amino acid activation for nonribosomal peptide biosynthetic process"/>
    <property type="evidence" value="ECO:0007669"/>
    <property type="project" value="TreeGrafter"/>
</dbReference>
<dbReference type="InterPro" id="IPR045851">
    <property type="entry name" value="AMP-bd_C_sf"/>
</dbReference>
<evidence type="ECO:0000259" key="3">
    <source>
        <dbReference type="PROSITE" id="PS50075"/>
    </source>
</evidence>
<dbReference type="SUPFAM" id="SSF56801">
    <property type="entry name" value="Acetyl-CoA synthetase-like"/>
    <property type="match status" value="1"/>
</dbReference>
<sequence>IQLARGYLRRPDLTAEKFIPDPFGAPGSRLYRSGDLARYLADGNIEFLSRLDHQVKIRGLRIELGEIEAALLGCAGVRAAVVMAEPDGAGALRLVAYVAGPEQGALNRATLQAQLLASLPDYMVPALYVALEALPLNASGKLDRKALAAAPSAPATPAAAAPLAIGGAAAHPPTLQATLEILHSVMPGTALAPQDDLFAKGLHSIAMMRFVAQCRERMGVTLKVRDVYKLSTAHAIAEAIQAARAVAP</sequence>
<gene>
    <name evidence="4" type="ORF">D3872_00025</name>
</gene>
<organism evidence="4 5">
    <name type="scientific">Massilia cavernae</name>
    <dbReference type="NCBI Taxonomy" id="2320864"/>
    <lineage>
        <taxon>Bacteria</taxon>
        <taxon>Pseudomonadati</taxon>
        <taxon>Pseudomonadota</taxon>
        <taxon>Betaproteobacteria</taxon>
        <taxon>Burkholderiales</taxon>
        <taxon>Oxalobacteraceae</taxon>
        <taxon>Telluria group</taxon>
        <taxon>Massilia</taxon>
    </lineage>
</organism>
<evidence type="ECO:0000313" key="4">
    <source>
        <dbReference type="EMBL" id="RJG27985.1"/>
    </source>
</evidence>
<dbReference type="SUPFAM" id="SSF47336">
    <property type="entry name" value="ACP-like"/>
    <property type="match status" value="1"/>
</dbReference>
<dbReference type="RefSeq" id="WP_147373744.1">
    <property type="nucleotide sequence ID" value="NZ_QYUP01000002.1"/>
</dbReference>
<dbReference type="PANTHER" id="PTHR45527:SF1">
    <property type="entry name" value="FATTY ACID SYNTHASE"/>
    <property type="match status" value="1"/>
</dbReference>
<keyword evidence="5" id="KW-1185">Reference proteome</keyword>
<dbReference type="Gene3D" id="3.30.300.30">
    <property type="match status" value="1"/>
</dbReference>
<dbReference type="EMBL" id="QYUP01000002">
    <property type="protein sequence ID" value="RJG27985.1"/>
    <property type="molecule type" value="Genomic_DNA"/>
</dbReference>
<keyword evidence="1" id="KW-0596">Phosphopantetheine</keyword>
<dbReference type="Pfam" id="PF00550">
    <property type="entry name" value="PP-binding"/>
    <property type="match status" value="1"/>
</dbReference>
<dbReference type="Pfam" id="PF13193">
    <property type="entry name" value="AMP-binding_C"/>
    <property type="match status" value="1"/>
</dbReference>
<dbReference type="Gene3D" id="1.10.1200.10">
    <property type="entry name" value="ACP-like"/>
    <property type="match status" value="1"/>
</dbReference>
<dbReference type="GO" id="GO:0031177">
    <property type="term" value="F:phosphopantetheine binding"/>
    <property type="evidence" value="ECO:0007669"/>
    <property type="project" value="TreeGrafter"/>
</dbReference>
<dbReference type="InterPro" id="IPR036736">
    <property type="entry name" value="ACP-like_sf"/>
</dbReference>
<comment type="caution">
    <text evidence="4">The sequence shown here is derived from an EMBL/GenBank/DDBJ whole genome shotgun (WGS) entry which is preliminary data.</text>
</comment>
<evidence type="ECO:0000256" key="1">
    <source>
        <dbReference type="ARBA" id="ARBA00022450"/>
    </source>
</evidence>
<dbReference type="GO" id="GO:0005737">
    <property type="term" value="C:cytoplasm"/>
    <property type="evidence" value="ECO:0007669"/>
    <property type="project" value="TreeGrafter"/>
</dbReference>
<protein>
    <submittedName>
        <fullName evidence="4">Non-ribosomal peptide synthetase</fullName>
    </submittedName>
</protein>
<dbReference type="OrthoDB" id="6297021at2"/>
<dbReference type="GO" id="GO:0044550">
    <property type="term" value="P:secondary metabolite biosynthetic process"/>
    <property type="evidence" value="ECO:0007669"/>
    <property type="project" value="TreeGrafter"/>
</dbReference>
<reference evidence="4 5" key="1">
    <citation type="submission" date="2018-09" db="EMBL/GenBank/DDBJ databases">
        <authorList>
            <person name="Zhu H."/>
        </authorList>
    </citation>
    <scope>NUCLEOTIDE SEQUENCE [LARGE SCALE GENOMIC DNA]</scope>
    <source>
        <strain evidence="4 5">K1S02-61</strain>
    </source>
</reference>
<dbReference type="Proteomes" id="UP000284006">
    <property type="component" value="Unassembled WGS sequence"/>
</dbReference>
<dbReference type="PANTHER" id="PTHR45527">
    <property type="entry name" value="NONRIBOSOMAL PEPTIDE SYNTHETASE"/>
    <property type="match status" value="1"/>
</dbReference>
<evidence type="ECO:0000256" key="2">
    <source>
        <dbReference type="ARBA" id="ARBA00022553"/>
    </source>
</evidence>
<dbReference type="InterPro" id="IPR025110">
    <property type="entry name" value="AMP-bd_C"/>
</dbReference>
<feature type="domain" description="Carrier" evidence="3">
    <location>
        <begin position="169"/>
        <end position="244"/>
    </location>
</feature>
<proteinExistence type="predicted"/>
<dbReference type="Gene3D" id="2.30.38.10">
    <property type="entry name" value="Luciferase, Domain 3"/>
    <property type="match status" value="1"/>
</dbReference>
<dbReference type="InterPro" id="IPR009081">
    <property type="entry name" value="PP-bd_ACP"/>
</dbReference>
<accession>A0A418Y8M3</accession>
<name>A0A418Y8M3_9BURK</name>
<keyword evidence="2" id="KW-0597">Phosphoprotein</keyword>
<dbReference type="AlphaFoldDB" id="A0A418Y8M3"/>
<evidence type="ECO:0000313" key="5">
    <source>
        <dbReference type="Proteomes" id="UP000284006"/>
    </source>
</evidence>
<dbReference type="PROSITE" id="PS50075">
    <property type="entry name" value="CARRIER"/>
    <property type="match status" value="1"/>
</dbReference>
<feature type="non-terminal residue" evidence="4">
    <location>
        <position position="1"/>
    </location>
</feature>